<dbReference type="EMBL" id="RLII01000043">
    <property type="protein sequence ID" value="RXE57675.1"/>
    <property type="molecule type" value="Genomic_DNA"/>
</dbReference>
<dbReference type="CDD" id="cd24109">
    <property type="entry name" value="ASKHA_NBD_YjiL-like"/>
    <property type="match status" value="1"/>
</dbReference>
<comment type="cofactor">
    <cofactor evidence="1">
        <name>[4Fe-4S] cluster</name>
        <dbReference type="ChEBI" id="CHEBI:49883"/>
    </cofactor>
</comment>
<dbReference type="PANTHER" id="PTHR32329">
    <property type="entry name" value="BIFUNCTIONAL PROTEIN [INCLUDES 2-HYDROXYACYL-COA DEHYDRATASE (N-TER) AND ITS ACTIVATOR DOMAIN (C_TERM)-RELATED"/>
    <property type="match status" value="1"/>
</dbReference>
<evidence type="ECO:0000313" key="6">
    <source>
        <dbReference type="EMBL" id="RXE57675.1"/>
    </source>
</evidence>
<keyword evidence="4" id="KW-0411">Iron-sulfur</keyword>
<evidence type="ECO:0000259" key="5">
    <source>
        <dbReference type="Pfam" id="PF01869"/>
    </source>
</evidence>
<dbReference type="InterPro" id="IPR051805">
    <property type="entry name" value="Dehydratase_Activator_Redct"/>
</dbReference>
<keyword evidence="2" id="KW-0479">Metal-binding</keyword>
<keyword evidence="3" id="KW-0408">Iron</keyword>
<evidence type="ECO:0000256" key="3">
    <source>
        <dbReference type="ARBA" id="ARBA00023004"/>
    </source>
</evidence>
<evidence type="ECO:0000313" key="7">
    <source>
        <dbReference type="Proteomes" id="UP000289166"/>
    </source>
</evidence>
<proteinExistence type="predicted"/>
<dbReference type="Gene3D" id="3.30.420.40">
    <property type="match status" value="2"/>
</dbReference>
<gene>
    <name evidence="6" type="ORF">EFD62_16415</name>
</gene>
<keyword evidence="7" id="KW-1185">Reference proteome</keyword>
<protein>
    <submittedName>
        <fullName evidence="6">2-hydroxyglutaryl-CoA dehydratase</fullName>
    </submittedName>
</protein>
<reference evidence="7" key="1">
    <citation type="submission" date="2018-11" db="EMBL/GenBank/DDBJ databases">
        <title>Genome sequencing of a novel mesophilic and cellulolytic organism within the genus Hungateiclostridium.</title>
        <authorList>
            <person name="Rettenmaier R."/>
            <person name="Liebl W."/>
            <person name="Zverlov V."/>
        </authorList>
    </citation>
    <scope>NUCLEOTIDE SEQUENCE [LARGE SCALE GENOMIC DNA]</scope>
    <source>
        <strain evidence="7">N2K1</strain>
    </source>
</reference>
<evidence type="ECO:0000256" key="1">
    <source>
        <dbReference type="ARBA" id="ARBA00001966"/>
    </source>
</evidence>
<evidence type="ECO:0000256" key="2">
    <source>
        <dbReference type="ARBA" id="ARBA00022723"/>
    </source>
</evidence>
<dbReference type="Proteomes" id="UP000289166">
    <property type="component" value="Unassembled WGS sequence"/>
</dbReference>
<dbReference type="GO" id="GO:0046872">
    <property type="term" value="F:metal ion binding"/>
    <property type="evidence" value="ECO:0007669"/>
    <property type="project" value="UniProtKB-KW"/>
</dbReference>
<dbReference type="SUPFAM" id="SSF53067">
    <property type="entry name" value="Actin-like ATPase domain"/>
    <property type="match status" value="1"/>
</dbReference>
<dbReference type="InterPro" id="IPR008275">
    <property type="entry name" value="CoA_E_activase_dom"/>
</dbReference>
<dbReference type="Pfam" id="PF01869">
    <property type="entry name" value="BcrAD_BadFG"/>
    <property type="match status" value="1"/>
</dbReference>
<evidence type="ECO:0000256" key="4">
    <source>
        <dbReference type="ARBA" id="ARBA00023014"/>
    </source>
</evidence>
<dbReference type="NCBIfam" id="TIGR00241">
    <property type="entry name" value="CoA_E_activ"/>
    <property type="match status" value="1"/>
</dbReference>
<dbReference type="InterPro" id="IPR043129">
    <property type="entry name" value="ATPase_NBD"/>
</dbReference>
<name>A0A4Q0I1Y2_9FIRM</name>
<organism evidence="6 7">
    <name type="scientific">Acetivibrio mesophilus</name>
    <dbReference type="NCBI Taxonomy" id="2487273"/>
    <lineage>
        <taxon>Bacteria</taxon>
        <taxon>Bacillati</taxon>
        <taxon>Bacillota</taxon>
        <taxon>Clostridia</taxon>
        <taxon>Eubacteriales</taxon>
        <taxon>Oscillospiraceae</taxon>
        <taxon>Acetivibrio</taxon>
    </lineage>
</organism>
<dbReference type="GO" id="GO:0051536">
    <property type="term" value="F:iron-sulfur cluster binding"/>
    <property type="evidence" value="ECO:0007669"/>
    <property type="project" value="UniProtKB-KW"/>
</dbReference>
<dbReference type="RefSeq" id="WP_069196116.1">
    <property type="nucleotide sequence ID" value="NZ_RLII01000043.1"/>
</dbReference>
<dbReference type="InterPro" id="IPR002731">
    <property type="entry name" value="ATPase_BadF"/>
</dbReference>
<dbReference type="PANTHER" id="PTHR32329:SF5">
    <property type="entry name" value="ACTIVATOR OF 2-HYDROXYACYL-COA DEHYDRATASE"/>
    <property type="match status" value="1"/>
</dbReference>
<dbReference type="OrthoDB" id="9778513at2"/>
<dbReference type="AlphaFoldDB" id="A0A4Q0I1Y2"/>
<feature type="domain" description="ATPase BadF/BadG/BcrA/BcrD type" evidence="5">
    <location>
        <begin position="4"/>
        <end position="246"/>
    </location>
</feature>
<accession>A0A4Q0I1Y2</accession>
<comment type="caution">
    <text evidence="6">The sequence shown here is derived from an EMBL/GenBank/DDBJ whole genome shotgun (WGS) entry which is preliminary data.</text>
</comment>
<sequence>MRVLGIDLGSRAVKLAVFEDGNFSDSMVYDTASFYRDFCSNVNQKISIDFEKLGVGCFDNVVSTGYGRNNVNVENATVILELKAHTFGAVWQTGLEDFTLLDIGGQDSKVISVRNGKMVDMVLNDKCAASCGRYLENMANVLGIGIEELAGYYENPVELNSTCAVFGESELIGKISEGYSIKAMAAGVNHSLFRRIKPIIERFPHENLVVCGGVARNKALLEYIKSELDFKRIVTPKRPQLNGAIGCCAFKIRKMSRS</sequence>